<dbReference type="Proteomes" id="UP000803884">
    <property type="component" value="Unassembled WGS sequence"/>
</dbReference>
<evidence type="ECO:0000256" key="4">
    <source>
        <dbReference type="ARBA" id="ARBA00022618"/>
    </source>
</evidence>
<dbReference type="InterPro" id="IPR011515">
    <property type="entry name" value="Shugoshin_C"/>
</dbReference>
<feature type="compositionally biased region" description="Basic and acidic residues" evidence="10">
    <location>
        <begin position="201"/>
        <end position="214"/>
    </location>
</feature>
<keyword evidence="3" id="KW-0158">Chromosome</keyword>
<evidence type="ECO:0000256" key="2">
    <source>
        <dbReference type="ARBA" id="ARBA00010845"/>
    </source>
</evidence>
<evidence type="ECO:0000256" key="8">
    <source>
        <dbReference type="ARBA" id="ARBA00023328"/>
    </source>
</evidence>
<protein>
    <recommendedName>
        <fullName evidence="15">Shugoshin</fullName>
    </recommendedName>
</protein>
<dbReference type="GO" id="GO:0051301">
    <property type="term" value="P:cell division"/>
    <property type="evidence" value="ECO:0007669"/>
    <property type="project" value="UniProtKB-KW"/>
</dbReference>
<feature type="compositionally biased region" description="Polar residues" evidence="10">
    <location>
        <begin position="305"/>
        <end position="320"/>
    </location>
</feature>
<feature type="region of interest" description="Disordered" evidence="10">
    <location>
        <begin position="511"/>
        <end position="616"/>
    </location>
</feature>
<accession>A0AB34KSD5</accession>
<organism evidence="13 14">
    <name type="scientific">Cladosporium halotolerans</name>
    <dbReference type="NCBI Taxonomy" id="1052096"/>
    <lineage>
        <taxon>Eukaryota</taxon>
        <taxon>Fungi</taxon>
        <taxon>Dikarya</taxon>
        <taxon>Ascomycota</taxon>
        <taxon>Pezizomycotina</taxon>
        <taxon>Dothideomycetes</taxon>
        <taxon>Dothideomycetidae</taxon>
        <taxon>Cladosporiales</taxon>
        <taxon>Cladosporiaceae</taxon>
        <taxon>Cladosporium</taxon>
    </lineage>
</organism>
<feature type="compositionally biased region" description="Basic and acidic residues" evidence="10">
    <location>
        <begin position="289"/>
        <end position="299"/>
    </location>
</feature>
<feature type="compositionally biased region" description="Low complexity" evidence="10">
    <location>
        <begin position="578"/>
        <end position="588"/>
    </location>
</feature>
<evidence type="ECO:0000256" key="6">
    <source>
        <dbReference type="ARBA" id="ARBA00023054"/>
    </source>
</evidence>
<sequence length="695" mass="75544">MARLNEPPAAPAVPATALSGGVGGGAESVDALKRRFIRQNRDLAKNNSSQSLRIRGLEIEVSRLLQTNLELREELLRARNAEHNARKESSKEGVRGFKEEMMAKLRELSGIVEGIEEMRENQEEQFAEREDRRMSILSQMEFRERQPLADLMRDCQMPTIDEDKSHPRRTLDATEIKAIRLSDGSSNGSPDLGPPPVARFECQEPIKFDAHASEDQQETQAEAEVEPEKKTSEEDLPAALSINLETRRKRKDSQPKLELRRHSILPPPSPSSSEGDVSAPTLRTGAKRKLADRDLDKPIKAPSKTDFTFNRKASTEPTKTNSEEQVEPAEKEETVEIQAPAQQSTRRVLGDKSVNMSPRKAVVESGKPGKVDLKKPAQPKFGAAKDRPPTRRPRVSAIPPPLQGPEVSVATIELPPASEPTKHSQTTAPNTPAAPDLFSPTPSEPSVGPNERAPTPPPTGLTNTMSEPARPSRRARSAVNYAEPSLNAKMRRQDKSLMDAVTGLQHHRLAMSASAERKARNAVVVKDEPADEDAWKNLPEASQAALSSARARAASPLESRSGDMGSIDSFAKPEGTNHQDSSTASDSRSQSHHRRRSSSTHDRLPSSHSDASLDDAAKKLQELDLYDFKDSSSSSSPPEAAAVARASAAGAAPRAHRRHSSIPKDVSKGVEGARGSAGGGGRQAGGASRRRSMMT</sequence>
<evidence type="ECO:0000256" key="7">
    <source>
        <dbReference type="ARBA" id="ARBA00023306"/>
    </source>
</evidence>
<evidence type="ECO:0000256" key="3">
    <source>
        <dbReference type="ARBA" id="ARBA00022454"/>
    </source>
</evidence>
<keyword evidence="8" id="KW-0137">Centromere</keyword>
<name>A0AB34KSD5_9PEZI</name>
<feature type="compositionally biased region" description="Basic and acidic residues" evidence="10">
    <location>
        <begin position="252"/>
        <end position="261"/>
    </location>
</feature>
<dbReference type="AlphaFoldDB" id="A0AB34KSD5"/>
<dbReference type="GO" id="GO:0045132">
    <property type="term" value="P:meiotic chromosome segregation"/>
    <property type="evidence" value="ECO:0007669"/>
    <property type="project" value="InterPro"/>
</dbReference>
<evidence type="ECO:0000313" key="14">
    <source>
        <dbReference type="Proteomes" id="UP000803884"/>
    </source>
</evidence>
<comment type="similarity">
    <text evidence="2">Belongs to the shugoshin family.</text>
</comment>
<feature type="compositionally biased region" description="Acidic residues" evidence="10">
    <location>
        <begin position="215"/>
        <end position="225"/>
    </location>
</feature>
<evidence type="ECO:0000259" key="12">
    <source>
        <dbReference type="Pfam" id="PF07558"/>
    </source>
</evidence>
<proteinExistence type="inferred from homology"/>
<evidence type="ECO:0008006" key="15">
    <source>
        <dbReference type="Google" id="ProtNLM"/>
    </source>
</evidence>
<gene>
    <name evidence="13" type="ORF">WHR41_04674</name>
</gene>
<evidence type="ECO:0000256" key="9">
    <source>
        <dbReference type="SAM" id="Coils"/>
    </source>
</evidence>
<evidence type="ECO:0000256" key="5">
    <source>
        <dbReference type="ARBA" id="ARBA00022829"/>
    </source>
</evidence>
<evidence type="ECO:0000259" key="11">
    <source>
        <dbReference type="Pfam" id="PF07557"/>
    </source>
</evidence>
<dbReference type="InterPro" id="IPR011516">
    <property type="entry name" value="Shugoshin_N"/>
</dbReference>
<dbReference type="Pfam" id="PF07557">
    <property type="entry name" value="Shugoshin_C"/>
    <property type="match status" value="1"/>
</dbReference>
<keyword evidence="5" id="KW-0159">Chromosome partition</keyword>
<keyword evidence="6 9" id="KW-0175">Coiled coil</keyword>
<feature type="region of interest" description="Disordered" evidence="10">
    <location>
        <begin position="1"/>
        <end position="26"/>
    </location>
</feature>
<dbReference type="GeneID" id="96006118"/>
<feature type="domain" description="Shugoshin C-terminal" evidence="11">
    <location>
        <begin position="469"/>
        <end position="492"/>
    </location>
</feature>
<comment type="caution">
    <text evidence="13">The sequence shown here is derived from an EMBL/GenBank/DDBJ whole genome shotgun (WGS) entry which is preliminary data.</text>
</comment>
<dbReference type="Pfam" id="PF07558">
    <property type="entry name" value="Shugoshin_N"/>
    <property type="match status" value="1"/>
</dbReference>
<feature type="region of interest" description="Disordered" evidence="10">
    <location>
        <begin position="179"/>
        <end position="493"/>
    </location>
</feature>
<keyword evidence="7" id="KW-0131">Cell cycle</keyword>
<dbReference type="GO" id="GO:0005634">
    <property type="term" value="C:nucleus"/>
    <property type="evidence" value="ECO:0007669"/>
    <property type="project" value="InterPro"/>
</dbReference>
<feature type="compositionally biased region" description="Low complexity" evidence="10">
    <location>
        <begin position="631"/>
        <end position="653"/>
    </location>
</feature>
<evidence type="ECO:0000313" key="13">
    <source>
        <dbReference type="EMBL" id="KAL1586661.1"/>
    </source>
</evidence>
<feature type="domain" description="Shugoshin N-terminal coiled-coil" evidence="12">
    <location>
        <begin position="32"/>
        <end position="76"/>
    </location>
</feature>
<keyword evidence="4" id="KW-0132">Cell division</keyword>
<feature type="compositionally biased region" description="Low complexity" evidence="10">
    <location>
        <begin position="540"/>
        <end position="559"/>
    </location>
</feature>
<feature type="region of interest" description="Disordered" evidence="10">
    <location>
        <begin position="628"/>
        <end position="695"/>
    </location>
</feature>
<dbReference type="EMBL" id="JAAQHG020000013">
    <property type="protein sequence ID" value="KAL1586661.1"/>
    <property type="molecule type" value="Genomic_DNA"/>
</dbReference>
<keyword evidence="14" id="KW-1185">Reference proteome</keyword>
<feature type="compositionally biased region" description="Gly residues" evidence="10">
    <location>
        <begin position="675"/>
        <end position="684"/>
    </location>
</feature>
<feature type="coiled-coil region" evidence="9">
    <location>
        <begin position="54"/>
        <end position="132"/>
    </location>
</feature>
<evidence type="ECO:0000256" key="1">
    <source>
        <dbReference type="ARBA" id="ARBA00004584"/>
    </source>
</evidence>
<dbReference type="GO" id="GO:0000779">
    <property type="term" value="C:condensed chromosome, centromeric region"/>
    <property type="evidence" value="ECO:0007669"/>
    <property type="project" value="UniProtKB-ARBA"/>
</dbReference>
<dbReference type="RefSeq" id="XP_069229766.1">
    <property type="nucleotide sequence ID" value="XM_069373280.1"/>
</dbReference>
<evidence type="ECO:0000256" key="10">
    <source>
        <dbReference type="SAM" id="MobiDB-lite"/>
    </source>
</evidence>
<reference evidence="13 14" key="1">
    <citation type="journal article" date="2020" name="Microbiol. Resour. Announc.">
        <title>Draft Genome Sequence of a Cladosporium Species Isolated from the Mesophotic Ascidian Didemnum maculosum.</title>
        <authorList>
            <person name="Gioti A."/>
            <person name="Siaperas R."/>
            <person name="Nikolaivits E."/>
            <person name="Le Goff G."/>
            <person name="Ouazzani J."/>
            <person name="Kotoulas G."/>
            <person name="Topakas E."/>
        </authorList>
    </citation>
    <scope>NUCLEOTIDE SEQUENCE [LARGE SCALE GENOMIC DNA]</scope>
    <source>
        <strain evidence="13 14">TM138-S3</strain>
    </source>
</reference>
<comment type="subcellular location">
    <subcellularLocation>
        <location evidence="1">Chromosome</location>
        <location evidence="1">Centromere</location>
    </subcellularLocation>
</comment>